<organism evidence="2 3">
    <name type="scientific">Phytohabitans suffuscus</name>
    <dbReference type="NCBI Taxonomy" id="624315"/>
    <lineage>
        <taxon>Bacteria</taxon>
        <taxon>Bacillati</taxon>
        <taxon>Actinomycetota</taxon>
        <taxon>Actinomycetes</taxon>
        <taxon>Micromonosporales</taxon>
        <taxon>Micromonosporaceae</taxon>
    </lineage>
</organism>
<reference evidence="2 3" key="2">
    <citation type="submission" date="2020-03" db="EMBL/GenBank/DDBJ databases">
        <authorList>
            <person name="Ichikawa N."/>
            <person name="Kimura A."/>
            <person name="Kitahashi Y."/>
            <person name="Uohara A."/>
        </authorList>
    </citation>
    <scope>NUCLEOTIDE SEQUENCE [LARGE SCALE GENOMIC DNA]</scope>
    <source>
        <strain evidence="2 3">NBRC 105367</strain>
    </source>
</reference>
<dbReference type="Proteomes" id="UP000503011">
    <property type="component" value="Chromosome"/>
</dbReference>
<dbReference type="Gene3D" id="3.40.50.720">
    <property type="entry name" value="NAD(P)-binding Rossmann-like Domain"/>
    <property type="match status" value="1"/>
</dbReference>
<reference evidence="2 3" key="1">
    <citation type="submission" date="2020-03" db="EMBL/GenBank/DDBJ databases">
        <title>Whole genome shotgun sequence of Phytohabitans suffuscus NBRC 105367.</title>
        <authorList>
            <person name="Komaki H."/>
            <person name="Tamura T."/>
        </authorList>
    </citation>
    <scope>NUCLEOTIDE SEQUENCE [LARGE SCALE GENOMIC DNA]</scope>
    <source>
        <strain evidence="2 3">NBRC 105367</strain>
    </source>
</reference>
<dbReference type="InterPro" id="IPR001509">
    <property type="entry name" value="Epimerase_deHydtase"/>
</dbReference>
<sequence length="374" mass="40267">MLVSRTALVIGGTGPTGPHVVGGLLARGWEVAVLHRGTHELPELDTVEHLHADPHFREPIAAALGPRRFDLAVATYGRLRHVADALAGSADRFVAVSGLPVYPGYHEPERVWPHGMPLLAREGAAARRGSGGGSPGARFSDLIFRAEEHVLALHRAGAFSATLFRYPSIYGPRQLYPREWSVIRRVLDGRAYIIVPDGGLTLLTRCAARNAAAFLLAAVDRPEPAAGEVFNVADLSQYSLAQWIQLTAAAAGREIELVSLPFDLAGPGRALFPVPHTAHGLVSAGKAVARLGYTEAVPAVEALRDTVRWYLEHPPDQSVTGRLADTFDYAEEDRVLREYRSATAGLRARQPAAVAVAHPYPHPKTAGGVDHRAR</sequence>
<dbReference type="RefSeq" id="WP_173167204.1">
    <property type="nucleotide sequence ID" value="NZ_AP022871.1"/>
</dbReference>
<name>A0A6F8YUL3_9ACTN</name>
<feature type="domain" description="NAD-dependent epimerase/dehydratase" evidence="1">
    <location>
        <begin position="146"/>
        <end position="233"/>
    </location>
</feature>
<dbReference type="KEGG" id="psuu:Psuf_071400"/>
<dbReference type="SUPFAM" id="SSF51735">
    <property type="entry name" value="NAD(P)-binding Rossmann-fold domains"/>
    <property type="match status" value="1"/>
</dbReference>
<evidence type="ECO:0000259" key="1">
    <source>
        <dbReference type="Pfam" id="PF01370"/>
    </source>
</evidence>
<keyword evidence="3" id="KW-1185">Reference proteome</keyword>
<dbReference type="InterPro" id="IPR036291">
    <property type="entry name" value="NAD(P)-bd_dom_sf"/>
</dbReference>
<evidence type="ECO:0000313" key="3">
    <source>
        <dbReference type="Proteomes" id="UP000503011"/>
    </source>
</evidence>
<accession>A0A6F8YUL3</accession>
<protein>
    <recommendedName>
        <fullName evidence="1">NAD-dependent epimerase/dehydratase domain-containing protein</fullName>
    </recommendedName>
</protein>
<gene>
    <name evidence="2" type="ORF">Psuf_071400</name>
</gene>
<evidence type="ECO:0000313" key="2">
    <source>
        <dbReference type="EMBL" id="BCB89827.1"/>
    </source>
</evidence>
<dbReference type="EMBL" id="AP022871">
    <property type="protein sequence ID" value="BCB89827.1"/>
    <property type="molecule type" value="Genomic_DNA"/>
</dbReference>
<dbReference type="AlphaFoldDB" id="A0A6F8YUL3"/>
<dbReference type="Pfam" id="PF01370">
    <property type="entry name" value="Epimerase"/>
    <property type="match status" value="1"/>
</dbReference>
<proteinExistence type="predicted"/>